<evidence type="ECO:0000313" key="1">
    <source>
        <dbReference type="EMBL" id="EOT86019.1"/>
    </source>
</evidence>
<gene>
    <name evidence="1" type="ORF">I573_00772</name>
</gene>
<sequence length="322" mass="37643">MEQQKSINIFVCNSRLLTEDRFYRIVFQVSKSSTKNVILLKWSTKLHQQVDAFFKTDDTVEAAIQKAMDHLETRFAFLIQKLSLDEYTEFISTCQLAMRNIQQTKYIDTLEYLFGPVLLEYCIKTSVALKLNVSDFQQESDYTYRLSTKGVYRFNYALNQASLVFATKSMLGLFVHNQKLSFECRFKQIISQQLARETTCYQVDLGIPIMIEKYQFTRRLAERLRLFTILEAQQIDYQIDASSVDQLHLVVDPDVDVVKLEQQIYETVSAEIVKSGSISIQLGILIEDFSVIEHIIARSLVRKKLMYLGPTVKNWHQFRYHI</sequence>
<organism evidence="1 2">
    <name type="scientific">Enterococcus sulfureus ATCC 49903</name>
    <dbReference type="NCBI Taxonomy" id="1140003"/>
    <lineage>
        <taxon>Bacteria</taxon>
        <taxon>Bacillati</taxon>
        <taxon>Bacillota</taxon>
        <taxon>Bacilli</taxon>
        <taxon>Lactobacillales</taxon>
        <taxon>Enterococcaceae</taxon>
        <taxon>Enterococcus</taxon>
    </lineage>
</organism>
<proteinExistence type="predicted"/>
<comment type="caution">
    <text evidence="1">The sequence shown here is derived from an EMBL/GenBank/DDBJ whole genome shotgun (WGS) entry which is preliminary data.</text>
</comment>
<dbReference type="PATRIC" id="fig|1140003.3.peg.1757"/>
<dbReference type="STRING" id="1140003.OMY_01818"/>
<protein>
    <submittedName>
        <fullName evidence="1">Uncharacterized protein</fullName>
    </submittedName>
</protein>
<evidence type="ECO:0000313" key="2">
    <source>
        <dbReference type="Proteomes" id="UP000015961"/>
    </source>
</evidence>
<name>S0NXF5_9ENTE</name>
<dbReference type="Proteomes" id="UP000015961">
    <property type="component" value="Unassembled WGS sequence"/>
</dbReference>
<reference evidence="1 2" key="1">
    <citation type="submission" date="2013-03" db="EMBL/GenBank/DDBJ databases">
        <title>The Genome Sequence of Enterococcus sulfureus ATCC_49903 (PacBio/Illumina hybrid assembly).</title>
        <authorList>
            <consortium name="The Broad Institute Genomics Platform"/>
            <consortium name="The Broad Institute Genome Sequencing Center for Infectious Disease"/>
            <person name="Earl A."/>
            <person name="Russ C."/>
            <person name="Gilmore M."/>
            <person name="Surin D."/>
            <person name="Walker B."/>
            <person name="Young S."/>
            <person name="Zeng Q."/>
            <person name="Gargeya S."/>
            <person name="Fitzgerald M."/>
            <person name="Haas B."/>
            <person name="Abouelleil A."/>
            <person name="Allen A.W."/>
            <person name="Alvarado L."/>
            <person name="Arachchi H.M."/>
            <person name="Berlin A.M."/>
            <person name="Chapman S.B."/>
            <person name="Gainer-Dewar J."/>
            <person name="Goldberg J."/>
            <person name="Griggs A."/>
            <person name="Gujja S."/>
            <person name="Hansen M."/>
            <person name="Howarth C."/>
            <person name="Imamovic A."/>
            <person name="Ireland A."/>
            <person name="Larimer J."/>
            <person name="McCowan C."/>
            <person name="Murphy C."/>
            <person name="Pearson M."/>
            <person name="Poon T.W."/>
            <person name="Priest M."/>
            <person name="Roberts A."/>
            <person name="Saif S."/>
            <person name="Shea T."/>
            <person name="Sisk P."/>
            <person name="Sykes S."/>
            <person name="Wortman J."/>
            <person name="Nusbaum C."/>
            <person name="Birren B."/>
        </authorList>
    </citation>
    <scope>NUCLEOTIDE SEQUENCE [LARGE SCALE GENOMIC DNA]</scope>
    <source>
        <strain evidence="1 2">ATCC 49903</strain>
    </source>
</reference>
<dbReference type="AlphaFoldDB" id="S0NXF5"/>
<accession>S0NXF5</accession>
<keyword evidence="2" id="KW-1185">Reference proteome</keyword>
<dbReference type="EMBL" id="ASWO01000003">
    <property type="protein sequence ID" value="EOT86019.1"/>
    <property type="molecule type" value="Genomic_DNA"/>
</dbReference>